<reference evidence="2" key="1">
    <citation type="submission" date="2022-12" db="EMBL/GenBank/DDBJ databases">
        <title>Chromosome-level genome assembly of the bean flower thrips Megalurothrips usitatus.</title>
        <authorList>
            <person name="Ma L."/>
            <person name="Liu Q."/>
            <person name="Li H."/>
            <person name="Cai W."/>
        </authorList>
    </citation>
    <scope>NUCLEOTIDE SEQUENCE</scope>
    <source>
        <strain evidence="2">Cailab_2022a</strain>
    </source>
</reference>
<evidence type="ECO:0000313" key="3">
    <source>
        <dbReference type="Proteomes" id="UP001075354"/>
    </source>
</evidence>
<feature type="region of interest" description="Disordered" evidence="1">
    <location>
        <begin position="1"/>
        <end position="71"/>
    </location>
</feature>
<evidence type="ECO:0000256" key="1">
    <source>
        <dbReference type="SAM" id="MobiDB-lite"/>
    </source>
</evidence>
<feature type="compositionally biased region" description="Basic and acidic residues" evidence="1">
    <location>
        <begin position="1"/>
        <end position="14"/>
    </location>
</feature>
<proteinExistence type="predicted"/>
<sequence length="71" mass="7364">MSVARAADKPDESVSGRTSPPSSDHVLSWSCVGARASVDGAERSGQASRSTPWTRARGHVDRAGGCVVDPK</sequence>
<gene>
    <name evidence="2" type="ORF">ONE63_008586</name>
</gene>
<dbReference type="Proteomes" id="UP001075354">
    <property type="component" value="Chromosome 6"/>
</dbReference>
<keyword evidence="3" id="KW-1185">Reference proteome</keyword>
<protein>
    <submittedName>
        <fullName evidence="2">Uncharacterized protein</fullName>
    </submittedName>
</protein>
<comment type="caution">
    <text evidence="2">The sequence shown here is derived from an EMBL/GenBank/DDBJ whole genome shotgun (WGS) entry which is preliminary data.</text>
</comment>
<dbReference type="EMBL" id="JAPTSV010000006">
    <property type="protein sequence ID" value="KAJ1527045.1"/>
    <property type="molecule type" value="Genomic_DNA"/>
</dbReference>
<accession>A0AAV7XQU1</accession>
<evidence type="ECO:0000313" key="2">
    <source>
        <dbReference type="EMBL" id="KAJ1527045.1"/>
    </source>
</evidence>
<dbReference type="AlphaFoldDB" id="A0AAV7XQU1"/>
<name>A0AAV7XQU1_9NEOP</name>
<organism evidence="2 3">
    <name type="scientific">Megalurothrips usitatus</name>
    <name type="common">bean blossom thrips</name>
    <dbReference type="NCBI Taxonomy" id="439358"/>
    <lineage>
        <taxon>Eukaryota</taxon>
        <taxon>Metazoa</taxon>
        <taxon>Ecdysozoa</taxon>
        <taxon>Arthropoda</taxon>
        <taxon>Hexapoda</taxon>
        <taxon>Insecta</taxon>
        <taxon>Pterygota</taxon>
        <taxon>Neoptera</taxon>
        <taxon>Paraneoptera</taxon>
        <taxon>Thysanoptera</taxon>
        <taxon>Terebrantia</taxon>
        <taxon>Thripoidea</taxon>
        <taxon>Thripidae</taxon>
        <taxon>Megalurothrips</taxon>
    </lineage>
</organism>